<dbReference type="SUPFAM" id="SSF158472">
    <property type="entry name" value="HAMP domain-like"/>
    <property type="match status" value="1"/>
</dbReference>
<dbReference type="InterPro" id="IPR000160">
    <property type="entry name" value="GGDEF_dom"/>
</dbReference>
<dbReference type="FunFam" id="3.30.70.270:FF:000001">
    <property type="entry name" value="Diguanylate cyclase domain protein"/>
    <property type="match status" value="1"/>
</dbReference>
<organism evidence="6 7">
    <name type="scientific">Vibrio owensii CAIM 1854 = LMG 25443</name>
    <dbReference type="NCBI Taxonomy" id="1229493"/>
    <lineage>
        <taxon>Bacteria</taxon>
        <taxon>Pseudomonadati</taxon>
        <taxon>Pseudomonadota</taxon>
        <taxon>Gammaproteobacteria</taxon>
        <taxon>Vibrionales</taxon>
        <taxon>Vibrionaceae</taxon>
        <taxon>Vibrio</taxon>
    </lineage>
</organism>
<reference evidence="6 7" key="1">
    <citation type="submission" date="2014-07" db="EMBL/GenBank/DDBJ databases">
        <title>Unique and conserved regions in Vibrio harveyi and related species in comparison with the shrimp pathogen Vibrio harveyi CAIM 1792.</title>
        <authorList>
            <person name="Espinoza-Valles I."/>
            <person name="Vora G."/>
            <person name="Leekitcharoenphon P."/>
            <person name="Ussery D."/>
            <person name="Hoj L."/>
            <person name="Gomez-Gil B."/>
        </authorList>
    </citation>
    <scope>NUCLEOTIDE SEQUENCE [LARGE SCALE GENOMIC DNA]</scope>
    <source>
        <strain evidence="7">CAIM 1854 / LMG 25443</strain>
    </source>
</reference>
<dbReference type="PROSITE" id="PS50887">
    <property type="entry name" value="GGDEF"/>
    <property type="match status" value="1"/>
</dbReference>
<dbReference type="GO" id="GO:1902201">
    <property type="term" value="P:negative regulation of bacterial-type flagellum-dependent cell motility"/>
    <property type="evidence" value="ECO:0007669"/>
    <property type="project" value="TreeGrafter"/>
</dbReference>
<evidence type="ECO:0000256" key="2">
    <source>
        <dbReference type="ARBA" id="ARBA00012528"/>
    </source>
</evidence>
<dbReference type="SMART" id="SM00267">
    <property type="entry name" value="GGDEF"/>
    <property type="match status" value="1"/>
</dbReference>
<proteinExistence type="predicted"/>
<dbReference type="PANTHER" id="PTHR45138">
    <property type="entry name" value="REGULATORY COMPONENTS OF SENSORY TRANSDUCTION SYSTEM"/>
    <property type="match status" value="1"/>
</dbReference>
<feature type="transmembrane region" description="Helical" evidence="4">
    <location>
        <begin position="9"/>
        <end position="29"/>
    </location>
</feature>
<keyword evidence="4" id="KW-1133">Transmembrane helix</keyword>
<dbReference type="NCBIfam" id="TIGR00254">
    <property type="entry name" value="GGDEF"/>
    <property type="match status" value="1"/>
</dbReference>
<dbReference type="GO" id="GO:0005886">
    <property type="term" value="C:plasma membrane"/>
    <property type="evidence" value="ECO:0007669"/>
    <property type="project" value="TreeGrafter"/>
</dbReference>
<protein>
    <recommendedName>
        <fullName evidence="2">diguanylate cyclase</fullName>
        <ecNumber evidence="2">2.7.7.65</ecNumber>
    </recommendedName>
</protein>
<evidence type="ECO:0000256" key="3">
    <source>
        <dbReference type="ARBA" id="ARBA00034247"/>
    </source>
</evidence>
<dbReference type="PANTHER" id="PTHR45138:SF9">
    <property type="entry name" value="DIGUANYLATE CYCLASE DGCM-RELATED"/>
    <property type="match status" value="1"/>
</dbReference>
<dbReference type="Proteomes" id="UP000031586">
    <property type="component" value="Unassembled WGS sequence"/>
</dbReference>
<dbReference type="GO" id="GO:0043709">
    <property type="term" value="P:cell adhesion involved in single-species biofilm formation"/>
    <property type="evidence" value="ECO:0007669"/>
    <property type="project" value="TreeGrafter"/>
</dbReference>
<comment type="cofactor">
    <cofactor evidence="1">
        <name>Mg(2+)</name>
        <dbReference type="ChEBI" id="CHEBI:18420"/>
    </cofactor>
</comment>
<dbReference type="EC" id="2.7.7.65" evidence="2"/>
<evidence type="ECO:0000313" key="7">
    <source>
        <dbReference type="Proteomes" id="UP000031586"/>
    </source>
</evidence>
<dbReference type="CDD" id="cd06225">
    <property type="entry name" value="HAMP"/>
    <property type="match status" value="1"/>
</dbReference>
<dbReference type="InterPro" id="IPR043128">
    <property type="entry name" value="Rev_trsase/Diguanyl_cyclase"/>
</dbReference>
<evidence type="ECO:0000313" key="6">
    <source>
        <dbReference type="EMBL" id="KIF54199.1"/>
    </source>
</evidence>
<dbReference type="SUPFAM" id="SSF55073">
    <property type="entry name" value="Nucleotide cyclase"/>
    <property type="match status" value="1"/>
</dbReference>
<dbReference type="InterPro" id="IPR029787">
    <property type="entry name" value="Nucleotide_cyclase"/>
</dbReference>
<comment type="caution">
    <text evidence="6">The sequence shown here is derived from an EMBL/GenBank/DDBJ whole genome shotgun (WGS) entry which is preliminary data.</text>
</comment>
<comment type="catalytic activity">
    <reaction evidence="3">
        <text>2 GTP = 3',3'-c-di-GMP + 2 diphosphate</text>
        <dbReference type="Rhea" id="RHEA:24898"/>
        <dbReference type="ChEBI" id="CHEBI:33019"/>
        <dbReference type="ChEBI" id="CHEBI:37565"/>
        <dbReference type="ChEBI" id="CHEBI:58805"/>
        <dbReference type="EC" id="2.7.7.65"/>
    </reaction>
</comment>
<keyword evidence="4" id="KW-0812">Transmembrane</keyword>
<dbReference type="AlphaFoldDB" id="A0A0C1ZDS4"/>
<gene>
    <name evidence="6" type="ORF">H735_03905</name>
</gene>
<sequence>MGTSIRIKIFLSHFVLVILMIGGLGYYNFHNSMDTIIKTTIVSREQSASALVHHVSDAVHGGNYANLMLPSFKDELEMHTDLRYLYVNGYSSVTNSPVSVTYNRDAKEIWRSDYPPTFEQDLDQRIARLTSVKKTGSQANVKVKYLLARLNDAREQYYMSKELEEDFTLDLYPCRVIGKSHLSFEKDILYITLPLTGDIQGNIELLYDIELVREIRDEFVVDSIREIVLGMAISYPLLLLLSYHISSPINNLSTFMRQNFETISLFQVPNTKRKDEIGDLARAFSHLVDKVVRKNRELDDMVKHDPLTGLYNRRSLEASFRSLCYQSNKMFIACFFIDIDHFKEFNDHRGHLQGDKALQKVAKTLESFAVQTHGYALRLGGEEFVVLAPVHDAREALARGNQLRGRVKQLEIIHHDEPTIKYLTISIGISLSERAQADIIDPNRLLDESDEALYAAKDLGRDQVVLYSNESRDSA</sequence>
<accession>A0A0C1ZDS4</accession>
<dbReference type="PATRIC" id="fig|1229493.5.peg.5702"/>
<dbReference type="Gene3D" id="1.10.8.500">
    <property type="entry name" value="HAMP domain in histidine kinase"/>
    <property type="match status" value="1"/>
</dbReference>
<dbReference type="Pfam" id="PF00990">
    <property type="entry name" value="GGDEF"/>
    <property type="match status" value="1"/>
</dbReference>
<dbReference type="GO" id="GO:0052621">
    <property type="term" value="F:diguanylate cyclase activity"/>
    <property type="evidence" value="ECO:0007669"/>
    <property type="project" value="UniProtKB-EC"/>
</dbReference>
<feature type="domain" description="GGDEF" evidence="5">
    <location>
        <begin position="330"/>
        <end position="469"/>
    </location>
</feature>
<dbReference type="CDD" id="cd01949">
    <property type="entry name" value="GGDEF"/>
    <property type="match status" value="1"/>
</dbReference>
<evidence type="ECO:0000256" key="1">
    <source>
        <dbReference type="ARBA" id="ARBA00001946"/>
    </source>
</evidence>
<dbReference type="Gene3D" id="3.30.70.270">
    <property type="match status" value="1"/>
</dbReference>
<name>A0A0C1ZDS4_9VIBR</name>
<dbReference type="EMBL" id="JPRD01000008">
    <property type="protein sequence ID" value="KIF54199.1"/>
    <property type="molecule type" value="Genomic_DNA"/>
</dbReference>
<keyword evidence="4" id="KW-0472">Membrane</keyword>
<evidence type="ECO:0000256" key="4">
    <source>
        <dbReference type="SAM" id="Phobius"/>
    </source>
</evidence>
<evidence type="ECO:0000259" key="5">
    <source>
        <dbReference type="PROSITE" id="PS50887"/>
    </source>
</evidence>
<dbReference type="InterPro" id="IPR050469">
    <property type="entry name" value="Diguanylate_Cyclase"/>
</dbReference>